<dbReference type="Proteomes" id="UP000050761">
    <property type="component" value="Unassembled WGS sequence"/>
</dbReference>
<evidence type="ECO:0000313" key="5">
    <source>
        <dbReference type="WBParaSite" id="HPBE_0002128501-mRNA-1"/>
    </source>
</evidence>
<evidence type="ECO:0000256" key="2">
    <source>
        <dbReference type="SAM" id="Phobius"/>
    </source>
</evidence>
<sequence>MLDKNAFFSPEKKGGGEGRNTPTNGGRSSGNEDNPQIKSSQKTAPELMLTNETPPTTPRRSLCDLSPQHILRGIDRILRLIAIFVESEDNLYFVRCQGTIHLMVCSFLVGHFVCSAASMTIRRMTIRS</sequence>
<feature type="compositionally biased region" description="Polar residues" evidence="1">
    <location>
        <begin position="20"/>
        <end position="43"/>
    </location>
</feature>
<organism evidence="4 5">
    <name type="scientific">Heligmosomoides polygyrus</name>
    <name type="common">Parasitic roundworm</name>
    <dbReference type="NCBI Taxonomy" id="6339"/>
    <lineage>
        <taxon>Eukaryota</taxon>
        <taxon>Metazoa</taxon>
        <taxon>Ecdysozoa</taxon>
        <taxon>Nematoda</taxon>
        <taxon>Chromadorea</taxon>
        <taxon>Rhabditida</taxon>
        <taxon>Rhabditina</taxon>
        <taxon>Rhabditomorpha</taxon>
        <taxon>Strongyloidea</taxon>
        <taxon>Heligmosomidae</taxon>
        <taxon>Heligmosomoides</taxon>
    </lineage>
</organism>
<protein>
    <submittedName>
        <fullName evidence="3 5">Uncharacterized protein</fullName>
    </submittedName>
</protein>
<keyword evidence="2" id="KW-0812">Transmembrane</keyword>
<feature type="region of interest" description="Disordered" evidence="1">
    <location>
        <begin position="1"/>
        <end position="61"/>
    </location>
</feature>
<proteinExistence type="predicted"/>
<dbReference type="WBParaSite" id="HPBE_0002128501-mRNA-1">
    <property type="protein sequence ID" value="HPBE_0002128501-mRNA-1"/>
    <property type="gene ID" value="HPBE_0002128501"/>
</dbReference>
<gene>
    <name evidence="3" type="ORF">HPBE_LOCUS21284</name>
</gene>
<evidence type="ECO:0000256" key="1">
    <source>
        <dbReference type="SAM" id="MobiDB-lite"/>
    </source>
</evidence>
<name>A0A183GFT3_HELPZ</name>
<dbReference type="AlphaFoldDB" id="A0A183GFT3"/>
<accession>A0A183GFT3</accession>
<keyword evidence="4" id="KW-1185">Reference proteome</keyword>
<evidence type="ECO:0000313" key="3">
    <source>
        <dbReference type="EMBL" id="VDP24225.1"/>
    </source>
</evidence>
<keyword evidence="2" id="KW-0472">Membrane</keyword>
<evidence type="ECO:0000313" key="4">
    <source>
        <dbReference type="Proteomes" id="UP000050761"/>
    </source>
</evidence>
<dbReference type="EMBL" id="UZAH01032860">
    <property type="protein sequence ID" value="VDP24225.1"/>
    <property type="molecule type" value="Genomic_DNA"/>
</dbReference>
<keyword evidence="2" id="KW-1133">Transmembrane helix</keyword>
<accession>A0A3P8CYT0</accession>
<reference evidence="5" key="2">
    <citation type="submission" date="2019-09" db="UniProtKB">
        <authorList>
            <consortium name="WormBaseParasite"/>
        </authorList>
    </citation>
    <scope>IDENTIFICATION</scope>
</reference>
<reference evidence="3 4" key="1">
    <citation type="submission" date="2018-11" db="EMBL/GenBank/DDBJ databases">
        <authorList>
            <consortium name="Pathogen Informatics"/>
        </authorList>
    </citation>
    <scope>NUCLEOTIDE SEQUENCE [LARGE SCALE GENOMIC DNA]</scope>
</reference>
<feature type="transmembrane region" description="Helical" evidence="2">
    <location>
        <begin position="100"/>
        <end position="121"/>
    </location>
</feature>